<dbReference type="PATRIC" id="fig|1188239.3.peg.591"/>
<dbReference type="Gene3D" id="3.40.960.10">
    <property type="entry name" value="VSR Endonuclease"/>
    <property type="match status" value="1"/>
</dbReference>
<evidence type="ECO:0000259" key="3">
    <source>
        <dbReference type="Pfam" id="PF18741"/>
    </source>
</evidence>
<dbReference type="InterPro" id="IPR049468">
    <property type="entry name" value="Restrct_endonuc-II-like_dom"/>
</dbReference>
<proteinExistence type="predicted"/>
<evidence type="ECO:0008006" key="6">
    <source>
        <dbReference type="Google" id="ProtNLM"/>
    </source>
</evidence>
<dbReference type="InterPro" id="IPR025103">
    <property type="entry name" value="DUF4011"/>
</dbReference>
<dbReference type="Proteomes" id="UP000020977">
    <property type="component" value="Unassembled WGS sequence"/>
</dbReference>
<evidence type="ECO:0000259" key="1">
    <source>
        <dbReference type="Pfam" id="PF13086"/>
    </source>
</evidence>
<reference evidence="4 5" key="1">
    <citation type="submission" date="2014-03" db="EMBL/GenBank/DDBJ databases">
        <title>Genome sequence of Mycoplasma ovipneumoniae strain 14811.</title>
        <authorList>
            <person name="Sirand-Pugnet P."/>
            <person name="Breton M."/>
            <person name="Dordet-Frisoni E."/>
            <person name="Baranowski E."/>
            <person name="Barre A."/>
            <person name="Couture C."/>
            <person name="Dupuy V."/>
            <person name="Gaurivaud P."/>
            <person name="Jacob D."/>
            <person name="Lemaitre C."/>
            <person name="Manso-Silvan L."/>
            <person name="Nikolski M."/>
            <person name="Nouvel L.-X."/>
            <person name="Poumarat F."/>
            <person name="Tardy F."/>
            <person name="Thebault P."/>
            <person name="Theil S."/>
            <person name="Citti C."/>
            <person name="Thiaucourt F."/>
            <person name="Blanchard A."/>
        </authorList>
    </citation>
    <scope>NUCLEOTIDE SEQUENCE [LARGE SCALE GENOMIC DNA]</scope>
    <source>
        <strain evidence="4 5">14811</strain>
    </source>
</reference>
<dbReference type="Gene3D" id="3.40.50.300">
    <property type="entry name" value="P-loop containing nucleotide triphosphate hydrolases"/>
    <property type="match status" value="3"/>
</dbReference>
<dbReference type="EMBL" id="JFAD01000014">
    <property type="protein sequence ID" value="EXU61199.1"/>
    <property type="molecule type" value="Genomic_DNA"/>
</dbReference>
<feature type="domain" description="DNA2/NAM7 helicase-like C-terminal" evidence="2">
    <location>
        <begin position="1082"/>
        <end position="1218"/>
    </location>
</feature>
<dbReference type="InterPro" id="IPR027417">
    <property type="entry name" value="P-loop_NTPase"/>
</dbReference>
<dbReference type="InterPro" id="IPR041679">
    <property type="entry name" value="DNA2/NAM7-like_C"/>
</dbReference>
<feature type="domain" description="DNA2/NAM7 helicase helicase" evidence="1">
    <location>
        <begin position="320"/>
        <end position="397"/>
    </location>
</feature>
<feature type="domain" description="Restriction endonuclease type II-like" evidence="3">
    <location>
        <begin position="1264"/>
        <end position="1360"/>
    </location>
</feature>
<dbReference type="SUPFAM" id="SSF52980">
    <property type="entry name" value="Restriction endonuclease-like"/>
    <property type="match status" value="1"/>
</dbReference>
<dbReference type="eggNOG" id="COG1112">
    <property type="taxonomic scope" value="Bacteria"/>
</dbReference>
<comment type="caution">
    <text evidence="4">The sequence shown here is derived from an EMBL/GenBank/DDBJ whole genome shotgun (WGS) entry which is preliminary data.</text>
</comment>
<dbReference type="Pfam" id="PF13087">
    <property type="entry name" value="AAA_12"/>
    <property type="match status" value="1"/>
</dbReference>
<accession>A0A014L726</accession>
<sequence>MEVENVREDLKKWQNKLLDVSKRNRLINFNLNIPTKTRPIKLGILLPNFNDFLDNVVEAKAKIFFRYPEKKAKKQSTSKSKNFIPLSLEEIQDQLIATKNISNLIISDFPVEQENLIIKNLYSKFKNFKEEKAINILYLGIGFLKWFEKDDEKTPYYSPIFLFPAQLSRMLEQGKEKYWLEFLDNSSLSINLTLLKKLQILNLDSQLSKFKIDTTLSIRENFLNFEKLFHKNNTNSNWEIIRSIQLSLFDYSKIEIYTDLVENEEKIINNPFYNEIIGNSTPKPNNSVAPIGENNQDTVVGSSSNNDLTPSDYFHILPADSSQEKAIQAAIRGENFILDGPPGTGKSQTITNIINEFLARNKTVLFVSEKLAALNVVYSNLKKIGLSDSVIAIHNENINKKDVVDNLLSTLEKGANSILLNASESALIENNYIELRQKLNNYGEKLTQIRPPLQKSVYDLIAEYQNLIDIPNFEFSISEEKLKKIDYFALQKIEWGLSDLFQKIKTINFNLKKHPWYGFSQKTIDEFKKDKFRTWILSLTNLSHTIFNNIKEFNFFLMHPDQHLNNILYLFDFLKILNNLEKIDLPELEKLQNLSQEIQKYSQILQIQSDISDLEKKLYVHFKQIPLDVPIKECCQIIEDHLNKKLKFLDFRYKKIRQKLTPYFKNDFSDATFLENSSEIITLKNKKISLEKWLSTLLFKHGETNPSQIQANFYQLKFYKKLKILNDTTKVKVQDKQFVDFFLDSKYTRELLSKKLFEPVSQFVEIWREFSLEFDSKEVNFNFLEKKRFENNLQTKLYKIDKIHEIAQINANISLLSDFGIDDFINKSIDQNLEIDFYKTFAKKFYKILIDQIISTEFHNYDWQTLSSNQNKFELAQEKLDLLSAKRVDAILLEKIPQIDSVSEYTPEIRILRQEANKSRRLMPFHELFVRIPNLLRKLKPCLMMSPLSVSSYIKNSDMEFDLVIFDEASQVKPESAIGAIVRAKQYIIAGDKEQMPPTNFFDTIPESEDEESDFTDFNVSDYLSILDVSQTFLKSYRLTWHYRSKFEELIQPSNIEIYNNDLVTFPTSQKPHDLQGIKLVKVENALYKERRNEKEADTVIEILDQILTKYQNKFSIGIVTTNSVQRNLIQSKLEKFKANKPYFSQFFSDESSTEIFVKNIESVQGDERDIIIFSLNFGPNEQNKVSLHFGAINQKNGYRRLNVAFTRAKYSTIMVTSLDPEQIDLEKVRTRGASFLKKYLEIAKHNLFVENKPDNTSESQVSFEDSVYKELTNMGLKVVKNVGYSDYKIDLAVLNPQNENSYLLGIQCDGSGYLKHKNARDREILWKNVLMSRGWNILRIWSLDWFQNRGSQLKKIKEIIKKLKSQEEKPLGVEENPSDLPPKTAEQLSAPLAIVKKRQPIDFRSFFEKRFLFTDENLTDLWNQTKTEYSFFEEIFKRVKILSKLEHQKIVLWLSGNSKITNSIKAKSVKIAHNFIENNVIFESPSHYFLKNVTKYNFFLEPKRPIREIHYFEIKDLIITIIQKTKSISKEDIYSLILEVTDFSFLKKKTRDYLDQCFQKLLDDKIIFENKGETFSLVNP</sequence>
<dbReference type="CDD" id="cd18808">
    <property type="entry name" value="SF1_C_Upf1"/>
    <property type="match status" value="1"/>
</dbReference>
<dbReference type="eggNOG" id="COG0714">
    <property type="taxonomic scope" value="Bacteria"/>
</dbReference>
<dbReference type="PANTHER" id="PTHR10887">
    <property type="entry name" value="DNA2/NAM7 HELICASE FAMILY"/>
    <property type="match status" value="1"/>
</dbReference>
<evidence type="ECO:0000313" key="4">
    <source>
        <dbReference type="EMBL" id="EXU61199.1"/>
    </source>
</evidence>
<dbReference type="Pfam" id="PF13195">
    <property type="entry name" value="DUF4011"/>
    <property type="match status" value="1"/>
</dbReference>
<dbReference type="InterPro" id="IPR011335">
    <property type="entry name" value="Restrct_endonuc-II-like"/>
</dbReference>
<dbReference type="InterPro" id="IPR047187">
    <property type="entry name" value="SF1_C_Upf1"/>
</dbReference>
<dbReference type="STRING" id="1188239.MOVI_2420"/>
<feature type="domain" description="DNA2/NAM7 helicase helicase" evidence="1">
    <location>
        <begin position="951"/>
        <end position="999"/>
    </location>
</feature>
<dbReference type="Pfam" id="PF13086">
    <property type="entry name" value="AAA_11"/>
    <property type="match status" value="2"/>
</dbReference>
<dbReference type="SUPFAM" id="SSF52540">
    <property type="entry name" value="P-loop containing nucleoside triphosphate hydrolases"/>
    <property type="match status" value="1"/>
</dbReference>
<dbReference type="RefSeq" id="WP_044284089.1">
    <property type="nucleotide sequence ID" value="NZ_JFAD01000014.1"/>
</dbReference>
<gene>
    <name evidence="4" type="ORF">MOVI_2420</name>
</gene>
<name>A0A014L726_9BACT</name>
<organism evidence="4 5">
    <name type="scientific">Mesomycoplasma ovipneumoniae 14811</name>
    <dbReference type="NCBI Taxonomy" id="1188239"/>
    <lineage>
        <taxon>Bacteria</taxon>
        <taxon>Bacillati</taxon>
        <taxon>Mycoplasmatota</taxon>
        <taxon>Mycoplasmoidales</taxon>
        <taxon>Metamycoplasmataceae</taxon>
        <taxon>Mesomycoplasma</taxon>
    </lineage>
</organism>
<evidence type="ECO:0000313" key="5">
    <source>
        <dbReference type="Proteomes" id="UP000020977"/>
    </source>
</evidence>
<evidence type="ECO:0000259" key="2">
    <source>
        <dbReference type="Pfam" id="PF13087"/>
    </source>
</evidence>
<dbReference type="GO" id="GO:0004386">
    <property type="term" value="F:helicase activity"/>
    <property type="evidence" value="ECO:0007669"/>
    <property type="project" value="InterPro"/>
</dbReference>
<dbReference type="Pfam" id="PF18741">
    <property type="entry name" value="MTES_1575"/>
    <property type="match status" value="1"/>
</dbReference>
<dbReference type="InterPro" id="IPR045055">
    <property type="entry name" value="DNA2/NAM7-like"/>
</dbReference>
<dbReference type="InterPro" id="IPR041677">
    <property type="entry name" value="DNA2/NAM7_AAA_11"/>
</dbReference>
<protein>
    <recommendedName>
        <fullName evidence="6">RAP domain-containing protein</fullName>
    </recommendedName>
</protein>